<organism evidence="6">
    <name type="scientific">Darwinula stevensoni</name>
    <dbReference type="NCBI Taxonomy" id="69355"/>
    <lineage>
        <taxon>Eukaryota</taxon>
        <taxon>Metazoa</taxon>
        <taxon>Ecdysozoa</taxon>
        <taxon>Arthropoda</taxon>
        <taxon>Crustacea</taxon>
        <taxon>Oligostraca</taxon>
        <taxon>Ostracoda</taxon>
        <taxon>Podocopa</taxon>
        <taxon>Podocopida</taxon>
        <taxon>Darwinulocopina</taxon>
        <taxon>Darwinuloidea</taxon>
        <taxon>Darwinulidae</taxon>
        <taxon>Darwinula</taxon>
    </lineage>
</organism>
<dbReference type="AlphaFoldDB" id="A0A7R8X9H1"/>
<evidence type="ECO:0000256" key="4">
    <source>
        <dbReference type="SAM" id="MobiDB-lite"/>
    </source>
</evidence>
<protein>
    <recommendedName>
        <fullName evidence="5">RRM domain-containing protein</fullName>
    </recommendedName>
</protein>
<feature type="domain" description="RRM" evidence="5">
    <location>
        <begin position="93"/>
        <end position="170"/>
    </location>
</feature>
<evidence type="ECO:0000259" key="5">
    <source>
        <dbReference type="PROSITE" id="PS50102"/>
    </source>
</evidence>
<dbReference type="Gene3D" id="3.30.70.330">
    <property type="match status" value="2"/>
</dbReference>
<dbReference type="InterPro" id="IPR000504">
    <property type="entry name" value="RRM_dom"/>
</dbReference>
<dbReference type="PANTHER" id="PTHR48032:SF4">
    <property type="entry name" value="FI20028P1"/>
    <property type="match status" value="1"/>
</dbReference>
<dbReference type="SUPFAM" id="SSF54928">
    <property type="entry name" value="RNA-binding domain, RBD"/>
    <property type="match status" value="2"/>
</dbReference>
<accession>A0A7R8X9H1</accession>
<name>A0A7R8X9H1_9CRUS</name>
<evidence type="ECO:0000313" key="6">
    <source>
        <dbReference type="EMBL" id="CAD7245749.1"/>
    </source>
</evidence>
<feature type="region of interest" description="Disordered" evidence="4">
    <location>
        <begin position="55"/>
        <end position="96"/>
    </location>
</feature>
<dbReference type="EMBL" id="LR900461">
    <property type="protein sequence ID" value="CAD7245749.1"/>
    <property type="molecule type" value="Genomic_DNA"/>
</dbReference>
<evidence type="ECO:0000256" key="1">
    <source>
        <dbReference type="ARBA" id="ARBA00022737"/>
    </source>
</evidence>
<dbReference type="Proteomes" id="UP000677054">
    <property type="component" value="Unassembled WGS sequence"/>
</dbReference>
<dbReference type="FunFam" id="3.30.70.330:FF:000320">
    <property type="entry name" value="RNA-binding protein Musashi 2"/>
    <property type="match status" value="1"/>
</dbReference>
<reference evidence="6" key="1">
    <citation type="submission" date="2020-11" db="EMBL/GenBank/DDBJ databases">
        <authorList>
            <person name="Tran Van P."/>
        </authorList>
    </citation>
    <scope>NUCLEOTIDE SEQUENCE</scope>
</reference>
<dbReference type="Pfam" id="PF00076">
    <property type="entry name" value="RRM_1"/>
    <property type="match status" value="2"/>
</dbReference>
<dbReference type="EMBL" id="CAJPEV010000944">
    <property type="protein sequence ID" value="CAG0889669.1"/>
    <property type="molecule type" value="Genomic_DNA"/>
</dbReference>
<evidence type="ECO:0000256" key="2">
    <source>
        <dbReference type="ARBA" id="ARBA00022884"/>
    </source>
</evidence>
<dbReference type="InterPro" id="IPR035979">
    <property type="entry name" value="RBD_domain_sf"/>
</dbReference>
<gene>
    <name evidence="6" type="ORF">DSTB1V02_LOCUS5616</name>
</gene>
<dbReference type="OrthoDB" id="1875751at2759"/>
<dbReference type="GO" id="GO:0005737">
    <property type="term" value="C:cytoplasm"/>
    <property type="evidence" value="ECO:0007669"/>
    <property type="project" value="TreeGrafter"/>
</dbReference>
<evidence type="ECO:0000313" key="7">
    <source>
        <dbReference type="Proteomes" id="UP000677054"/>
    </source>
</evidence>
<feature type="domain" description="RRM" evidence="5">
    <location>
        <begin position="180"/>
        <end position="257"/>
    </location>
</feature>
<keyword evidence="2 3" id="KW-0694">RNA-binding</keyword>
<feature type="compositionally biased region" description="Gly residues" evidence="4">
    <location>
        <begin position="72"/>
        <end position="82"/>
    </location>
</feature>
<dbReference type="GO" id="GO:0006417">
    <property type="term" value="P:regulation of translation"/>
    <property type="evidence" value="ECO:0007669"/>
    <property type="project" value="TreeGrafter"/>
</dbReference>
<evidence type="ECO:0000256" key="3">
    <source>
        <dbReference type="PROSITE-ProRule" id="PRU00176"/>
    </source>
</evidence>
<sequence length="441" mass="45796">MYHPVISAIPAHQGMQSDMILNSQKLSVNDNVLIAEAVGNPVNGLTNHNHVQLISNGSQTTPSTGANNGNGLASGGNGGGSGRSTPNNDPAPNKLFVGGLSWQTTPEKLREYFGVFGTVTDVLIMKDPMTQRSRGFGFITFADATSVDKVLQVSSHTLDGKKIDPKHATPKSKKGTTKTKKIFVGGLSQETSVEEVKQYFSQFGTVEEAVLLMDNQTKRHRGFGFVTMLNEDAVDRICEIHFHTVKGKRVECKKALPREAVSQPTPSLALLMARQRLLTAAAAGMPAGLVPAAATGVPGLMGLGVASGPQVNTSHFSAAGASALQQMGLAGATSLAGSSAACAAAAAAAATPTSVSTTQASVQAQAQALSQGGYGKLLAYQNMASAYRFSPYGVPTAAAVTPTMASNTPYMTSYALPTAFDLSSLQGVDWTTLGLPTMYAA</sequence>
<keyword evidence="1" id="KW-0677">Repeat</keyword>
<feature type="compositionally biased region" description="Polar residues" evidence="4">
    <location>
        <begin position="55"/>
        <end position="64"/>
    </location>
</feature>
<proteinExistence type="predicted"/>
<dbReference type="PROSITE" id="PS50102">
    <property type="entry name" value="RRM"/>
    <property type="match status" value="2"/>
</dbReference>
<keyword evidence="7" id="KW-1185">Reference proteome</keyword>
<dbReference type="GO" id="GO:0003729">
    <property type="term" value="F:mRNA binding"/>
    <property type="evidence" value="ECO:0007669"/>
    <property type="project" value="TreeGrafter"/>
</dbReference>
<dbReference type="SMART" id="SM00360">
    <property type="entry name" value="RRM"/>
    <property type="match status" value="2"/>
</dbReference>
<dbReference type="InterPro" id="IPR012677">
    <property type="entry name" value="Nucleotide-bd_a/b_plait_sf"/>
</dbReference>
<dbReference type="PANTHER" id="PTHR48032">
    <property type="entry name" value="RNA-BINDING PROTEIN MUSASHI HOMOLOG RBP6"/>
    <property type="match status" value="1"/>
</dbReference>